<reference evidence="6" key="1">
    <citation type="submission" date="2019-12" db="EMBL/GenBank/DDBJ databases">
        <title>Microbes associate with the intestines of laboratory mice.</title>
        <authorList>
            <person name="Navarre W."/>
            <person name="Wong E."/>
        </authorList>
    </citation>
    <scope>NUCLEOTIDE SEQUENCE</scope>
    <source>
        <strain evidence="6">NM79_F5</strain>
    </source>
</reference>
<keyword evidence="3" id="KW-1133">Transmembrane helix</keyword>
<accession>A0A964RLR6</accession>
<feature type="domain" description="3D" evidence="4">
    <location>
        <begin position="605"/>
        <end position="683"/>
    </location>
</feature>
<dbReference type="AlphaFoldDB" id="A0A964RLR6"/>
<evidence type="ECO:0000256" key="3">
    <source>
        <dbReference type="SAM" id="Phobius"/>
    </source>
</evidence>
<dbReference type="CDD" id="cd14667">
    <property type="entry name" value="3D_containing_proteins"/>
    <property type="match status" value="1"/>
</dbReference>
<evidence type="ECO:0000259" key="5">
    <source>
        <dbReference type="Pfam" id="PF13529"/>
    </source>
</evidence>
<dbReference type="RefSeq" id="WP_160358858.1">
    <property type="nucleotide sequence ID" value="NZ_WSRQ01000010.1"/>
</dbReference>
<feature type="region of interest" description="Disordered" evidence="2">
    <location>
        <begin position="272"/>
        <end position="294"/>
    </location>
</feature>
<dbReference type="Pfam" id="PF06725">
    <property type="entry name" value="3D"/>
    <property type="match status" value="1"/>
</dbReference>
<dbReference type="PANTHER" id="PTHR39160:SF4">
    <property type="entry name" value="RESUSCITATION-PROMOTING FACTOR RPFB"/>
    <property type="match status" value="1"/>
</dbReference>
<evidence type="ECO:0000259" key="4">
    <source>
        <dbReference type="Pfam" id="PF06725"/>
    </source>
</evidence>
<dbReference type="SUPFAM" id="SSF50685">
    <property type="entry name" value="Barwin-like endoglucanases"/>
    <property type="match status" value="1"/>
</dbReference>
<dbReference type="InterPro" id="IPR039564">
    <property type="entry name" value="Peptidase_C39-like"/>
</dbReference>
<feature type="transmembrane region" description="Helical" evidence="3">
    <location>
        <begin position="39"/>
        <end position="58"/>
    </location>
</feature>
<dbReference type="GO" id="GO:0004553">
    <property type="term" value="F:hydrolase activity, hydrolyzing O-glycosyl compounds"/>
    <property type="evidence" value="ECO:0007669"/>
    <property type="project" value="InterPro"/>
</dbReference>
<dbReference type="Pfam" id="PF13529">
    <property type="entry name" value="Peptidase_C39_2"/>
    <property type="match status" value="1"/>
</dbReference>
<gene>
    <name evidence="6" type="ORF">GKZ28_08660</name>
</gene>
<keyword evidence="3" id="KW-0812">Transmembrane</keyword>
<dbReference type="Proteomes" id="UP000656077">
    <property type="component" value="Unassembled WGS sequence"/>
</dbReference>
<organism evidence="6 7">
    <name type="scientific">Clostridium chromiireducens</name>
    <dbReference type="NCBI Taxonomy" id="225345"/>
    <lineage>
        <taxon>Bacteria</taxon>
        <taxon>Bacillati</taxon>
        <taxon>Bacillota</taxon>
        <taxon>Clostridia</taxon>
        <taxon>Eubacteriales</taxon>
        <taxon>Clostridiaceae</taxon>
        <taxon>Clostridium</taxon>
    </lineage>
</organism>
<feature type="domain" description="Peptidase C39-like" evidence="5">
    <location>
        <begin position="392"/>
        <end position="536"/>
    </location>
</feature>
<dbReference type="GO" id="GO:0009254">
    <property type="term" value="P:peptidoglycan turnover"/>
    <property type="evidence" value="ECO:0007669"/>
    <property type="project" value="InterPro"/>
</dbReference>
<evidence type="ECO:0000313" key="6">
    <source>
        <dbReference type="EMBL" id="MVX63765.1"/>
    </source>
</evidence>
<evidence type="ECO:0000256" key="2">
    <source>
        <dbReference type="SAM" id="MobiDB-lite"/>
    </source>
</evidence>
<keyword evidence="1" id="KW-0732">Signal</keyword>
<dbReference type="InterPro" id="IPR051933">
    <property type="entry name" value="Resuscitation_pf_RpfB"/>
</dbReference>
<dbReference type="InterPro" id="IPR010611">
    <property type="entry name" value="3D_dom"/>
</dbReference>
<evidence type="ECO:0000313" key="7">
    <source>
        <dbReference type="Proteomes" id="UP000656077"/>
    </source>
</evidence>
<evidence type="ECO:0000256" key="1">
    <source>
        <dbReference type="ARBA" id="ARBA00022729"/>
    </source>
</evidence>
<dbReference type="EMBL" id="WSRQ01000010">
    <property type="protein sequence ID" value="MVX63765.1"/>
    <property type="molecule type" value="Genomic_DNA"/>
</dbReference>
<dbReference type="Gene3D" id="2.40.40.10">
    <property type="entry name" value="RlpA-like domain"/>
    <property type="match status" value="1"/>
</dbReference>
<dbReference type="InterPro" id="IPR036908">
    <property type="entry name" value="RlpA-like_sf"/>
</dbReference>
<protein>
    <recommendedName>
        <fullName evidence="8">Cell wall-binding protein YocH</fullName>
    </recommendedName>
</protein>
<name>A0A964RLR6_9CLOT</name>
<feature type="compositionally biased region" description="Basic and acidic residues" evidence="2">
    <location>
        <begin position="276"/>
        <end position="286"/>
    </location>
</feature>
<sequence length="685" mass="76315">MGFLVSIFYFFRNIVVAKRKLENGIQLKINYKKIIGKTLGLYVGIVFAILIFIGAIVYNVTYSVKDALNYLNSRYNTTNIDELYNSISNMSEDDIKAFKDQYPFLDPTKILLYIDKQRESVPSSISGTKTTNEDGNTSKEEVTVDVSKLSSQYILPWQLVSAMDLITMKAMEKDNASVIDASNYAMSQFKWADDVTRDDTHYWKDWTVQTRSDDDGTEVVYDGEDTASEHYKTVKTPLGLAESVNTMFGLYKYDIKRDVLLVDEPYSARQLLKTESQSETHHHDTDGDGEDDDSETITYTTYYYTKTRNKLVEDQALGPTFTFDPTNFIRFLNAAKYKVADLKLLKLTLEALPNTTNILDMIDRIIEGNYGDLNTNINYGGGGVTLGGSSFIPLFHQWDEKWGSIPYGSSGTIATSACGPTSMAMIITGLQGKMDGLDLNGDGIVDPAEAASYSVEHGYRIPDQGTGWGYFADIGHKSELNVRQYSTSDYQQVYEELKNGNPVIASMGPGHFTSAGHFIVLVGVLPDGKIKVNDPNRQICSDTPWDFTSIIVPEALQFWAFDNPNRKSITFEATAYTGAADEGEGQGITRDGTNIFGKDLRDKLIAVDTDIIPLGSIVYIEVPPDSRYQTMPDGTVVDMNGYYRACDTGSAIKGNIIDLYFGTGPGYKELCANSWGRQNVQIYLK</sequence>
<evidence type="ECO:0008006" key="8">
    <source>
        <dbReference type="Google" id="ProtNLM"/>
    </source>
</evidence>
<comment type="caution">
    <text evidence="6">The sequence shown here is derived from an EMBL/GenBank/DDBJ whole genome shotgun (WGS) entry which is preliminary data.</text>
</comment>
<dbReference type="Gene3D" id="3.90.70.10">
    <property type="entry name" value="Cysteine proteinases"/>
    <property type="match status" value="1"/>
</dbReference>
<dbReference type="InterPro" id="IPR059180">
    <property type="entry name" value="3D_YorM"/>
</dbReference>
<proteinExistence type="predicted"/>
<keyword evidence="3" id="KW-0472">Membrane</keyword>
<dbReference type="PANTHER" id="PTHR39160">
    <property type="entry name" value="CELL WALL-BINDING PROTEIN YOCH"/>
    <property type="match status" value="1"/>
</dbReference>
<dbReference type="GO" id="GO:0019867">
    <property type="term" value="C:outer membrane"/>
    <property type="evidence" value="ECO:0007669"/>
    <property type="project" value="InterPro"/>
</dbReference>